<keyword evidence="8" id="KW-1185">Reference proteome</keyword>
<name>A0ABV2BXB8_9GAMM</name>
<evidence type="ECO:0000256" key="4">
    <source>
        <dbReference type="ARBA" id="ARBA00022679"/>
    </source>
</evidence>
<accession>A0ABV2BXB8</accession>
<comment type="subcellular location">
    <subcellularLocation>
        <location evidence="1">Cell inner membrane</location>
    </subcellularLocation>
</comment>
<protein>
    <submittedName>
        <fullName evidence="7">Lysophospholipid acyltransferase family protein</fullName>
    </submittedName>
</protein>
<keyword evidence="3" id="KW-0997">Cell inner membrane</keyword>
<dbReference type="Proteomes" id="UP001548189">
    <property type="component" value="Unassembled WGS sequence"/>
</dbReference>
<dbReference type="InterPro" id="IPR004960">
    <property type="entry name" value="LipA_acyltrans"/>
</dbReference>
<evidence type="ECO:0000313" key="7">
    <source>
        <dbReference type="EMBL" id="MET1256192.1"/>
    </source>
</evidence>
<dbReference type="CDD" id="cd07984">
    <property type="entry name" value="LPLAT_LABLAT-like"/>
    <property type="match status" value="1"/>
</dbReference>
<evidence type="ECO:0000256" key="6">
    <source>
        <dbReference type="ARBA" id="ARBA00023315"/>
    </source>
</evidence>
<keyword evidence="5" id="KW-0472">Membrane</keyword>
<sequence length="271" mass="31095">MPFFIRLIIKTIHWLNEPKRMQVAQSIIGFIFKRSGKTFNRTVNNIQQAMPDSVHQQAEQLAIKSYQQIAYGVLEMFWLNELAVEVVCSSEVSEIIHQQRGAVIATLHMNCYDVVPLAVQKISGRSTTLSKIPQFYPQAIQIYQDVGIRCINKSDKNVIFQLVSEAKNGQLVSLHADHYATDVAIEFFNRATRAASGVALISAMAQVPLLLGYAVKQGEGKYQVILEVLQAQPLARDISQIEQAIKQMYQRFEKIILQYPEQWYWSYNRWR</sequence>
<keyword evidence="4" id="KW-0808">Transferase</keyword>
<evidence type="ECO:0000313" key="8">
    <source>
        <dbReference type="Proteomes" id="UP001548189"/>
    </source>
</evidence>
<evidence type="ECO:0000256" key="5">
    <source>
        <dbReference type="ARBA" id="ARBA00023136"/>
    </source>
</evidence>
<dbReference type="EMBL" id="JBEVCJ010000018">
    <property type="protein sequence ID" value="MET1256192.1"/>
    <property type="molecule type" value="Genomic_DNA"/>
</dbReference>
<evidence type="ECO:0000256" key="1">
    <source>
        <dbReference type="ARBA" id="ARBA00004533"/>
    </source>
</evidence>
<proteinExistence type="predicted"/>
<evidence type="ECO:0000256" key="3">
    <source>
        <dbReference type="ARBA" id="ARBA00022519"/>
    </source>
</evidence>
<dbReference type="Pfam" id="PF03279">
    <property type="entry name" value="Lip_A_acyltrans"/>
    <property type="match status" value="1"/>
</dbReference>
<dbReference type="PANTHER" id="PTHR30606">
    <property type="entry name" value="LIPID A BIOSYNTHESIS LAUROYL ACYLTRANSFERASE"/>
    <property type="match status" value="1"/>
</dbReference>
<organism evidence="7 8">
    <name type="scientific">Aliikangiella maris</name>
    <dbReference type="NCBI Taxonomy" id="3162458"/>
    <lineage>
        <taxon>Bacteria</taxon>
        <taxon>Pseudomonadati</taxon>
        <taxon>Pseudomonadota</taxon>
        <taxon>Gammaproteobacteria</taxon>
        <taxon>Oceanospirillales</taxon>
        <taxon>Pleioneaceae</taxon>
        <taxon>Aliikangiella</taxon>
    </lineage>
</organism>
<dbReference type="RefSeq" id="WP_353896778.1">
    <property type="nucleotide sequence ID" value="NZ_JBEVCJ010000018.1"/>
</dbReference>
<dbReference type="GO" id="GO:0016746">
    <property type="term" value="F:acyltransferase activity"/>
    <property type="evidence" value="ECO:0007669"/>
    <property type="project" value="UniProtKB-KW"/>
</dbReference>
<keyword evidence="2" id="KW-1003">Cell membrane</keyword>
<comment type="caution">
    <text evidence="7">The sequence shown here is derived from an EMBL/GenBank/DDBJ whole genome shotgun (WGS) entry which is preliminary data.</text>
</comment>
<reference evidence="7 8" key="1">
    <citation type="submission" date="2024-06" db="EMBL/GenBank/DDBJ databases">
        <authorList>
            <person name="Li F."/>
        </authorList>
    </citation>
    <scope>NUCLEOTIDE SEQUENCE [LARGE SCALE GENOMIC DNA]</scope>
    <source>
        <strain evidence="7 8">GXAS 311</strain>
    </source>
</reference>
<keyword evidence="6 7" id="KW-0012">Acyltransferase</keyword>
<evidence type="ECO:0000256" key="2">
    <source>
        <dbReference type="ARBA" id="ARBA00022475"/>
    </source>
</evidence>
<gene>
    <name evidence="7" type="ORF">ABVT43_13715</name>
</gene>
<dbReference type="PANTHER" id="PTHR30606:SF10">
    <property type="entry name" value="PHOSPHATIDYLINOSITOL MANNOSIDE ACYLTRANSFERASE"/>
    <property type="match status" value="1"/>
</dbReference>